<keyword evidence="1" id="KW-0732">Signal</keyword>
<accession>A0AAU7Y0B0</accession>
<feature type="signal peptide" evidence="1">
    <location>
        <begin position="1"/>
        <end position="27"/>
    </location>
</feature>
<evidence type="ECO:0000313" key="2">
    <source>
        <dbReference type="EMBL" id="XBY63716.1"/>
    </source>
</evidence>
<evidence type="ECO:0000256" key="1">
    <source>
        <dbReference type="SAM" id="SignalP"/>
    </source>
</evidence>
<feature type="chain" id="PRO_5043862829" evidence="1">
    <location>
        <begin position="28"/>
        <end position="176"/>
    </location>
</feature>
<dbReference type="EMBL" id="CP158373">
    <property type="protein sequence ID" value="XBY63716.1"/>
    <property type="molecule type" value="Genomic_DNA"/>
</dbReference>
<dbReference type="AlphaFoldDB" id="A0AAU7Y0B0"/>
<sequence length="176" mass="19165">MRMGLTRQLGGALVLCGLFFLSPVSVAAPEPVLSSAEQTRYLTEIKRLYLTDDERKALFAHTNALLRTYALSAGYQVGSSDRRDLEYQVSLAKPGELMLREEVRATSGTGVSVRNRLLPVFGVDPSISYACPREGQACVLNVPGSTEPMLTIVRDLDGAGQLAKAFSFLIRNLQKG</sequence>
<gene>
    <name evidence="2" type="ORF">ABS648_27910</name>
</gene>
<reference evidence="2" key="1">
    <citation type="submission" date="2023-08" db="EMBL/GenBank/DDBJ databases">
        <title>Increased levels of nutrients transform a symbiont into a lethal pathobiont.</title>
        <authorList>
            <person name="Lachnit T."/>
            <person name="Ulrich L."/>
            <person name="Willmer F.M."/>
            <person name="Hasenbein T."/>
            <person name="Steiner L.X."/>
            <person name="Wolters M."/>
            <person name="Herbst E.M."/>
            <person name="Deines P."/>
        </authorList>
    </citation>
    <scope>NUCLEOTIDE SEQUENCE</scope>
    <source>
        <strain evidence="2">T3</strain>
    </source>
</reference>
<proteinExistence type="predicted"/>
<name>A0AAU7Y0B0_9PSED</name>
<organism evidence="2">
    <name type="scientific">Pseudomonas solani</name>
    <dbReference type="NCBI Taxonomy" id="2731552"/>
    <lineage>
        <taxon>Bacteria</taxon>
        <taxon>Pseudomonadati</taxon>
        <taxon>Pseudomonadota</taxon>
        <taxon>Gammaproteobacteria</taxon>
        <taxon>Pseudomonadales</taxon>
        <taxon>Pseudomonadaceae</taxon>
        <taxon>Pseudomonas</taxon>
    </lineage>
</organism>
<dbReference type="RefSeq" id="WP_031287823.1">
    <property type="nucleotide sequence ID" value="NZ_AP023081.1"/>
</dbReference>
<protein>
    <submittedName>
        <fullName evidence="2">Uncharacterized protein</fullName>
    </submittedName>
</protein>